<feature type="non-terminal residue" evidence="3">
    <location>
        <position position="1"/>
    </location>
</feature>
<evidence type="ECO:0000313" key="3">
    <source>
        <dbReference type="EMBL" id="SPM38995.1"/>
    </source>
</evidence>
<feature type="compositionally biased region" description="Pro residues" evidence="1">
    <location>
        <begin position="25"/>
        <end position="39"/>
    </location>
</feature>
<dbReference type="STRING" id="1841861.GCA_900157365_05379"/>
<evidence type="ECO:0000313" key="4">
    <source>
        <dbReference type="Proteomes" id="UP000240424"/>
    </source>
</evidence>
<dbReference type="Proteomes" id="UP000240424">
    <property type="component" value="Unassembled WGS sequence"/>
</dbReference>
<name>A0A2U3P5P2_9MYCO</name>
<keyword evidence="2" id="KW-0812">Transmembrane</keyword>
<keyword evidence="4" id="KW-1185">Reference proteome</keyword>
<gene>
    <name evidence="3" type="ORF">MNAB215_1176</name>
</gene>
<dbReference type="InterPro" id="IPR054054">
    <property type="entry name" value="Ng_1-3-like"/>
</dbReference>
<dbReference type="EMBL" id="FUEZ01000003">
    <property type="protein sequence ID" value="SPM38995.1"/>
    <property type="molecule type" value="Genomic_DNA"/>
</dbReference>
<protein>
    <submittedName>
        <fullName evidence="3">Uncharacterized protein</fullName>
    </submittedName>
</protein>
<evidence type="ECO:0000256" key="2">
    <source>
        <dbReference type="SAM" id="Phobius"/>
    </source>
</evidence>
<reference evidence="3 4" key="1">
    <citation type="submission" date="2017-01" db="EMBL/GenBank/DDBJ databases">
        <authorList>
            <consortium name="Urmite Genomes"/>
        </authorList>
    </citation>
    <scope>NUCLEOTIDE SEQUENCE [LARGE SCALE GENOMIC DNA]</scope>
    <source>
        <strain evidence="3 4">AB215</strain>
    </source>
</reference>
<feature type="region of interest" description="Disordered" evidence="1">
    <location>
        <begin position="1"/>
        <end position="50"/>
    </location>
</feature>
<feature type="compositionally biased region" description="Low complexity" evidence="1">
    <location>
        <begin position="92"/>
        <end position="119"/>
    </location>
</feature>
<evidence type="ECO:0000256" key="1">
    <source>
        <dbReference type="SAM" id="MobiDB-lite"/>
    </source>
</evidence>
<accession>A0A2U3P5P2</accession>
<dbReference type="Pfam" id="PF21827">
    <property type="entry name" value="New_glue"/>
    <property type="match status" value="1"/>
</dbReference>
<feature type="region of interest" description="Disordered" evidence="1">
    <location>
        <begin position="91"/>
        <end position="168"/>
    </location>
</feature>
<keyword evidence="2" id="KW-0472">Membrane</keyword>
<organism evidence="3 4">
    <name type="scientific">Mycobacterium numidiamassiliense</name>
    <dbReference type="NCBI Taxonomy" id="1841861"/>
    <lineage>
        <taxon>Bacteria</taxon>
        <taxon>Bacillati</taxon>
        <taxon>Actinomycetota</taxon>
        <taxon>Actinomycetes</taxon>
        <taxon>Mycobacteriales</taxon>
        <taxon>Mycobacteriaceae</taxon>
        <taxon>Mycobacterium</taxon>
    </lineage>
</organism>
<keyword evidence="2" id="KW-1133">Transmembrane helix</keyword>
<dbReference type="AlphaFoldDB" id="A0A2U3P5P2"/>
<proteinExistence type="predicted"/>
<sequence length="168" mass="17951">VAPNGPPDEFNDQPTRHINIGGQQPPSPPPGPLPTPGDQPAPFGSLDPFEEEPEPIEWYRRPVVLIAWGIFVLILIALIVYGIMELVQDQGTSSVPSSTTTTSTTTPTTTTSSSATETTTPPPTTTAPTTTTSSTPPPPAQQPTYTQQQPTRRHHWPSWLPTAVPGLS</sequence>
<feature type="transmembrane region" description="Helical" evidence="2">
    <location>
        <begin position="63"/>
        <end position="84"/>
    </location>
</feature>